<reference evidence="3 4" key="1">
    <citation type="submission" date="2020-05" db="EMBL/GenBank/DDBJ databases">
        <title>Complete closed genome sequence of Defluviicoccus vanus.</title>
        <authorList>
            <person name="Bessarab I."/>
            <person name="Arumugam K."/>
            <person name="Maszenan A.M."/>
            <person name="Seviour R.J."/>
            <person name="Williams R.B."/>
        </authorList>
    </citation>
    <scope>NUCLEOTIDE SEQUENCE [LARGE SCALE GENOMIC DNA]</scope>
    <source>
        <strain evidence="3 4">Ben 114</strain>
    </source>
</reference>
<proteinExistence type="predicted"/>
<evidence type="ECO:0000256" key="1">
    <source>
        <dbReference type="SAM" id="Coils"/>
    </source>
</evidence>
<sequence length="123" mass="14224">MRAWELYETGGGGDTGSGRKPIVSLRHINQLKRLKAARRADEEQRQRLWSLMYADPNTEQHSLDEREVELDGREQELRLRELQAEIGESIAKAEVSQQRKDDLYQMAMREIGRRRKKAGATSS</sequence>
<keyword evidence="1" id="KW-0175">Coiled coil</keyword>
<dbReference type="KEGG" id="dvn:HQ394_05125"/>
<evidence type="ECO:0000313" key="4">
    <source>
        <dbReference type="Proteomes" id="UP000516369"/>
    </source>
</evidence>
<protein>
    <submittedName>
        <fullName evidence="3">Uncharacterized protein</fullName>
    </submittedName>
</protein>
<accession>A0A7H1MZG3</accession>
<gene>
    <name evidence="3" type="ORF">HQ394_05125</name>
</gene>
<dbReference type="Proteomes" id="UP000516369">
    <property type="component" value="Chromosome"/>
</dbReference>
<keyword evidence="4" id="KW-1185">Reference proteome</keyword>
<name>A0A7H1MZG3_9PROT</name>
<dbReference type="RefSeq" id="WP_190262360.1">
    <property type="nucleotide sequence ID" value="NZ_CP053923.1"/>
</dbReference>
<dbReference type="AlphaFoldDB" id="A0A7H1MZG3"/>
<feature type="region of interest" description="Disordered" evidence="2">
    <location>
        <begin position="1"/>
        <end position="21"/>
    </location>
</feature>
<evidence type="ECO:0000256" key="2">
    <source>
        <dbReference type="SAM" id="MobiDB-lite"/>
    </source>
</evidence>
<feature type="coiled-coil region" evidence="1">
    <location>
        <begin position="65"/>
        <end position="99"/>
    </location>
</feature>
<organism evidence="3 4">
    <name type="scientific">Defluviicoccus vanus</name>
    <dbReference type="NCBI Taxonomy" id="111831"/>
    <lineage>
        <taxon>Bacteria</taxon>
        <taxon>Pseudomonadati</taxon>
        <taxon>Pseudomonadota</taxon>
        <taxon>Alphaproteobacteria</taxon>
        <taxon>Rhodospirillales</taxon>
        <taxon>Rhodospirillaceae</taxon>
        <taxon>Defluviicoccus</taxon>
    </lineage>
</organism>
<evidence type="ECO:0000313" key="3">
    <source>
        <dbReference type="EMBL" id="QNT68849.1"/>
    </source>
</evidence>
<dbReference type="EMBL" id="CP053923">
    <property type="protein sequence ID" value="QNT68849.1"/>
    <property type="molecule type" value="Genomic_DNA"/>
</dbReference>